<accession>J3K2Z2</accession>
<gene>
    <name evidence="1" type="ORF">CIMG_12966</name>
</gene>
<proteinExistence type="predicted"/>
<name>J3K2Z2_COCIM</name>
<dbReference type="Proteomes" id="UP000001261">
    <property type="component" value="Unassembled WGS sequence"/>
</dbReference>
<reference evidence="2" key="1">
    <citation type="journal article" date="2009" name="Genome Res.">
        <title>Comparative genomic analyses of the human fungal pathogens Coccidioides and their relatives.</title>
        <authorList>
            <person name="Sharpton T.J."/>
            <person name="Stajich J.E."/>
            <person name="Rounsley S.D."/>
            <person name="Gardner M.J."/>
            <person name="Wortman J.R."/>
            <person name="Jordar V.S."/>
            <person name="Maiti R."/>
            <person name="Kodira C.D."/>
            <person name="Neafsey D.E."/>
            <person name="Zeng Q."/>
            <person name="Hung C.-Y."/>
            <person name="McMahan C."/>
            <person name="Muszewska A."/>
            <person name="Grynberg M."/>
            <person name="Mandel M.A."/>
            <person name="Kellner E.M."/>
            <person name="Barker B.M."/>
            <person name="Galgiani J.N."/>
            <person name="Orbach M.J."/>
            <person name="Kirkland T.N."/>
            <person name="Cole G.T."/>
            <person name="Henn M.R."/>
            <person name="Birren B.W."/>
            <person name="Taylor J.W."/>
        </authorList>
    </citation>
    <scope>NUCLEOTIDE SEQUENCE [LARGE SCALE GENOMIC DNA]</scope>
    <source>
        <strain evidence="2">RS</strain>
    </source>
</reference>
<dbReference type="AlphaFoldDB" id="J3K2Z2"/>
<dbReference type="InParanoid" id="J3K2Z2"/>
<reference evidence="2" key="2">
    <citation type="journal article" date="2010" name="Genome Res.">
        <title>Population genomic sequencing of Coccidioides fungi reveals recent hybridization and transposon control.</title>
        <authorList>
            <person name="Neafsey D.E."/>
            <person name="Barker B.M."/>
            <person name="Sharpton T.J."/>
            <person name="Stajich J.E."/>
            <person name="Park D.J."/>
            <person name="Whiston E."/>
            <person name="Hung C.-Y."/>
            <person name="McMahan C."/>
            <person name="White J."/>
            <person name="Sykes S."/>
            <person name="Heiman D."/>
            <person name="Young S."/>
            <person name="Zeng Q."/>
            <person name="Abouelleil A."/>
            <person name="Aftuck L."/>
            <person name="Bessette D."/>
            <person name="Brown A."/>
            <person name="FitzGerald M."/>
            <person name="Lui A."/>
            <person name="Macdonald J.P."/>
            <person name="Priest M."/>
            <person name="Orbach M.J."/>
            <person name="Galgiani J.N."/>
            <person name="Kirkland T.N."/>
            <person name="Cole G.T."/>
            <person name="Birren B.W."/>
            <person name="Henn M.R."/>
            <person name="Taylor J.W."/>
            <person name="Rounsley S.D."/>
        </authorList>
    </citation>
    <scope>GENOME REANNOTATION</scope>
    <source>
        <strain evidence="2">RS</strain>
    </source>
</reference>
<dbReference type="KEGG" id="cim:CIMG_12966"/>
<dbReference type="VEuPathDB" id="FungiDB:CIMG_12966"/>
<organism evidence="1 2">
    <name type="scientific">Coccidioides immitis (strain RS)</name>
    <name type="common">Valley fever fungus</name>
    <dbReference type="NCBI Taxonomy" id="246410"/>
    <lineage>
        <taxon>Eukaryota</taxon>
        <taxon>Fungi</taxon>
        <taxon>Dikarya</taxon>
        <taxon>Ascomycota</taxon>
        <taxon>Pezizomycotina</taxon>
        <taxon>Eurotiomycetes</taxon>
        <taxon>Eurotiomycetidae</taxon>
        <taxon>Onygenales</taxon>
        <taxon>Onygenaceae</taxon>
        <taxon>Coccidioides</taxon>
    </lineage>
</organism>
<evidence type="ECO:0000313" key="1">
    <source>
        <dbReference type="EMBL" id="EAS28507.3"/>
    </source>
</evidence>
<sequence>MWFSGKVQQQYVRDDVELHAQSPPPRIYARVNNKSSGFAARKATTKNILSSSSSLYQIVKNSQVGQANRDSSTKLIRVGHRSFSYQVTTGVLRTGYEFPIATPAVPLSLEEGCCQKRCRSDKKYLRRTHLLQMLPRVSSPSHCV</sequence>
<protein>
    <submittedName>
        <fullName evidence="1">Uncharacterized protein</fullName>
    </submittedName>
</protein>
<keyword evidence="2" id="KW-1185">Reference proteome</keyword>
<evidence type="ECO:0000313" key="2">
    <source>
        <dbReference type="Proteomes" id="UP000001261"/>
    </source>
</evidence>
<dbReference type="GeneID" id="24164593"/>
<dbReference type="EMBL" id="GG704912">
    <property type="protein sequence ID" value="EAS28507.3"/>
    <property type="molecule type" value="Genomic_DNA"/>
</dbReference>
<dbReference type="RefSeq" id="XP_001240090.2">
    <property type="nucleotide sequence ID" value="XM_001240089.2"/>
</dbReference>